<dbReference type="KEGG" id="bip:Bint_2590"/>
<dbReference type="EMBL" id="CP002874">
    <property type="protein sequence ID" value="AEM23194.1"/>
    <property type="molecule type" value="Genomic_DNA"/>
</dbReference>
<dbReference type="InterPro" id="IPR013785">
    <property type="entry name" value="Aldolase_TIM"/>
</dbReference>
<proteinExistence type="predicted"/>
<name>G0EPC4_BRAIP</name>
<gene>
    <name evidence="2" type="ordered locus">Bint_2590</name>
</gene>
<organism evidence="2 3">
    <name type="scientific">Brachyspira intermedia (strain ATCC 51140 / PWS/A)</name>
    <name type="common">Serpulina intermedia</name>
    <dbReference type="NCBI Taxonomy" id="1045858"/>
    <lineage>
        <taxon>Bacteria</taxon>
        <taxon>Pseudomonadati</taxon>
        <taxon>Spirochaetota</taxon>
        <taxon>Spirochaetia</taxon>
        <taxon>Brachyspirales</taxon>
        <taxon>Brachyspiraceae</taxon>
        <taxon>Brachyspira</taxon>
    </lineage>
</organism>
<sequence length="267" mass="31238">MQTNGILLDDEWIYIIFEQYKKLNIEISISLDGSFEMNSLRINYNNQNTYNDVLNAYRLLSKNNINAGMLSVISKHSLNLYVEYIELIKKIDNLKFVKINPLFNMENNNLSKDSITPTEFAQFIINVANLYIKEEIYKKIAIEPILSMIQKINNKESKYCNYNKNKCYQFISLYPNGLVAPCDCFSSSEFEINIDKTISISENIVNAINENTIFNSLMNDCKNCNIFDFCNAGCISQRYYFRNNKDLYDDYCESKKMLYSFSSKFKV</sequence>
<dbReference type="PATRIC" id="fig|1045858.4.peg.2592"/>
<dbReference type="NCBIfam" id="TIGR04085">
    <property type="entry name" value="rSAM_more_4Fe4S"/>
    <property type="match status" value="1"/>
</dbReference>
<dbReference type="eggNOG" id="COG0641">
    <property type="taxonomic scope" value="Bacteria"/>
</dbReference>
<dbReference type="InterPro" id="IPR023867">
    <property type="entry name" value="Sulphatase_maturase_rSAM"/>
</dbReference>
<dbReference type="GO" id="GO:0016491">
    <property type="term" value="F:oxidoreductase activity"/>
    <property type="evidence" value="ECO:0007669"/>
    <property type="project" value="InterPro"/>
</dbReference>
<dbReference type="PANTHER" id="PTHR43273">
    <property type="entry name" value="ANAEROBIC SULFATASE-MATURATING ENZYME HOMOLOG ASLB-RELATED"/>
    <property type="match status" value="1"/>
</dbReference>
<dbReference type="InterPro" id="IPR023885">
    <property type="entry name" value="4Fe4S-binding_SPASM_dom"/>
</dbReference>
<accession>G0EPC4</accession>
<dbReference type="InterPro" id="IPR058240">
    <property type="entry name" value="rSAM_sf"/>
</dbReference>
<dbReference type="PANTHER" id="PTHR43273:SF8">
    <property type="entry name" value="RADICAL SAM DOMAIN PROTEIN"/>
    <property type="match status" value="1"/>
</dbReference>
<keyword evidence="3" id="KW-1185">Reference proteome</keyword>
<reference evidence="2 3" key="1">
    <citation type="journal article" date="2011" name="BMC Genomics">
        <title>Complete genome sequence of Brachyspira intermedia reveals unique genomic features in Brachyspira species and phage-mediated horizontal gene transfer.</title>
        <authorList>
            <person name="Hafstrom T."/>
            <person name="Jansson D.S."/>
            <person name="Segerman B."/>
        </authorList>
    </citation>
    <scope>NUCLEOTIDE SEQUENCE [LARGE SCALE GENOMIC DNA]</scope>
    <source>
        <strain evidence="3">ATCC 51140 / PWS/A</strain>
    </source>
</reference>
<dbReference type="AlphaFoldDB" id="G0EPC4"/>
<dbReference type="Gene3D" id="3.20.20.70">
    <property type="entry name" value="Aldolase class I"/>
    <property type="match status" value="1"/>
</dbReference>
<dbReference type="GeneID" id="44971084"/>
<protein>
    <submittedName>
        <fullName evidence="2">Uncharacterized protein</fullName>
    </submittedName>
</protein>
<evidence type="ECO:0000313" key="2">
    <source>
        <dbReference type="EMBL" id="AEM23194.1"/>
    </source>
</evidence>
<dbReference type="OrthoDB" id="9808591at2"/>
<dbReference type="RefSeq" id="WP_014488986.1">
    <property type="nucleotide sequence ID" value="NC_017243.1"/>
</dbReference>
<evidence type="ECO:0000256" key="1">
    <source>
        <dbReference type="ARBA" id="ARBA00001966"/>
    </source>
</evidence>
<dbReference type="SUPFAM" id="SSF102114">
    <property type="entry name" value="Radical SAM enzymes"/>
    <property type="match status" value="1"/>
</dbReference>
<dbReference type="Proteomes" id="UP000008522">
    <property type="component" value="Chromosome"/>
</dbReference>
<dbReference type="HOGENOM" id="CLU_1040789_0_0_12"/>
<comment type="cofactor">
    <cofactor evidence="1">
        <name>[4Fe-4S] cluster</name>
        <dbReference type="ChEBI" id="CHEBI:49883"/>
    </cofactor>
</comment>
<evidence type="ECO:0000313" key="3">
    <source>
        <dbReference type="Proteomes" id="UP000008522"/>
    </source>
</evidence>